<reference evidence="2 3" key="1">
    <citation type="submission" date="2016-08" db="EMBL/GenBank/DDBJ databases">
        <authorList>
            <person name="Seilhamer J.J."/>
        </authorList>
    </citation>
    <scope>NUCLEOTIDE SEQUENCE [LARGE SCALE GENOMIC DNA]</scope>
    <source>
        <strain evidence="2 3">IEBC_T61001</strain>
    </source>
</reference>
<keyword evidence="1" id="KW-1133">Transmembrane helix</keyword>
<accession>A0A1C4E8G2</accession>
<evidence type="ECO:0000256" key="1">
    <source>
        <dbReference type="SAM" id="Phobius"/>
    </source>
</evidence>
<evidence type="ECO:0000313" key="2">
    <source>
        <dbReference type="EMBL" id="SCC39811.1"/>
    </source>
</evidence>
<keyword evidence="1" id="KW-0472">Membrane</keyword>
<keyword evidence="1" id="KW-0812">Transmembrane</keyword>
<dbReference type="Proteomes" id="UP000195991">
    <property type="component" value="Unassembled WGS sequence"/>
</dbReference>
<name>A0A1C4E8G2_BACTU</name>
<evidence type="ECO:0000313" key="3">
    <source>
        <dbReference type="Proteomes" id="UP000195991"/>
    </source>
</evidence>
<organism evidence="2 3">
    <name type="scientific">Bacillus thuringiensis</name>
    <dbReference type="NCBI Taxonomy" id="1428"/>
    <lineage>
        <taxon>Bacteria</taxon>
        <taxon>Bacillati</taxon>
        <taxon>Bacillota</taxon>
        <taxon>Bacilli</taxon>
        <taxon>Bacillales</taxon>
        <taxon>Bacillaceae</taxon>
        <taxon>Bacillus</taxon>
        <taxon>Bacillus cereus group</taxon>
    </lineage>
</organism>
<dbReference type="EMBL" id="FMBI01000031">
    <property type="protein sequence ID" value="SCC39811.1"/>
    <property type="molecule type" value="Genomic_DNA"/>
</dbReference>
<proteinExistence type="predicted"/>
<gene>
    <name evidence="2" type="ORF">BTT61001_02955</name>
</gene>
<sequence>MFNFRAILLILGFILFLYGFIALALFFTV</sequence>
<feature type="transmembrane region" description="Helical" evidence="1">
    <location>
        <begin position="6"/>
        <end position="27"/>
    </location>
</feature>
<dbReference type="AlphaFoldDB" id="A0A1C4E8G2"/>
<protein>
    <submittedName>
        <fullName evidence="2">Uncharacterized protein</fullName>
    </submittedName>
</protein>